<proteinExistence type="predicted"/>
<organism evidence="1 2">
    <name type="scientific">Limimaricola variabilis</name>
    <dbReference type="NCBI Taxonomy" id="1492771"/>
    <lineage>
        <taxon>Bacteria</taxon>
        <taxon>Pseudomonadati</taxon>
        <taxon>Pseudomonadota</taxon>
        <taxon>Alphaproteobacteria</taxon>
        <taxon>Rhodobacterales</taxon>
        <taxon>Paracoccaceae</taxon>
        <taxon>Limimaricola</taxon>
    </lineage>
</organism>
<dbReference type="EMBL" id="JACIBX010000002">
    <property type="protein sequence ID" value="MBB3711427.1"/>
    <property type="molecule type" value="Genomic_DNA"/>
</dbReference>
<comment type="caution">
    <text evidence="1">The sequence shown here is derived from an EMBL/GenBank/DDBJ whole genome shotgun (WGS) entry which is preliminary data.</text>
</comment>
<gene>
    <name evidence="1" type="ORF">FHS00_000989</name>
</gene>
<sequence length="202" mass="21068">MHARDNAYSRFIGRAKVLLPLVGLILLSTLFLIARSPTRPGEIPFAEIEAIAAEQRVSAPRFAGSTESGAAIAVEADTVRPRAGTDGVYIVVAPRGSIEGPGAARVDLKAARGEVEPSRGQLRLDGGVSILDSRGYSVETPTMEADLATGGLVSTGEIVVTAPFGELTAAEMRTTLPEGGVPHMVFSGGVRLLYDPASRGEN</sequence>
<accession>A0ABR6HLI7</accession>
<name>A0ABR6HLI7_9RHOB</name>
<reference evidence="1 2" key="1">
    <citation type="submission" date="2020-08" db="EMBL/GenBank/DDBJ databases">
        <title>Genomic Encyclopedia of Type Strains, Phase III (KMG-III): the genomes of soil and plant-associated and newly described type strains.</title>
        <authorList>
            <person name="Whitman W."/>
        </authorList>
    </citation>
    <scope>NUCLEOTIDE SEQUENCE [LARGE SCALE GENOMIC DNA]</scope>
    <source>
        <strain evidence="1 2">CECT 8572</strain>
    </source>
</reference>
<evidence type="ECO:0000313" key="1">
    <source>
        <dbReference type="EMBL" id="MBB3711427.1"/>
    </source>
</evidence>
<dbReference type="Proteomes" id="UP000576152">
    <property type="component" value="Unassembled WGS sequence"/>
</dbReference>
<dbReference type="RefSeq" id="WP_183470417.1">
    <property type="nucleotide sequence ID" value="NZ_JACIBX010000002.1"/>
</dbReference>
<protein>
    <submittedName>
        <fullName evidence="1">Lipopolysaccharide export system protein LptC</fullName>
    </submittedName>
</protein>
<keyword evidence="2" id="KW-1185">Reference proteome</keyword>
<evidence type="ECO:0000313" key="2">
    <source>
        <dbReference type="Proteomes" id="UP000576152"/>
    </source>
</evidence>